<evidence type="ECO:0000256" key="4">
    <source>
        <dbReference type="ARBA" id="ARBA00022490"/>
    </source>
</evidence>
<feature type="domain" description="Peptidase M20 dimerisation" evidence="11">
    <location>
        <begin position="187"/>
        <end position="297"/>
    </location>
</feature>
<evidence type="ECO:0000256" key="3">
    <source>
        <dbReference type="ARBA" id="ARBA00011913"/>
    </source>
</evidence>
<dbReference type="InterPro" id="IPR011650">
    <property type="entry name" value="Peptidase_M20_dimer"/>
</dbReference>
<dbReference type="PANTHER" id="PTHR45892:SF1">
    <property type="entry name" value="AMINOACYLASE-1"/>
    <property type="match status" value="1"/>
</dbReference>
<feature type="binding site" evidence="10">
    <location>
        <position position="371"/>
    </location>
    <ligand>
        <name>Zn(2+)</name>
        <dbReference type="ChEBI" id="CHEBI:29105"/>
        <label>2</label>
    </ligand>
</feature>
<evidence type="ECO:0000256" key="10">
    <source>
        <dbReference type="PIRSR" id="PIRSR036696-2"/>
    </source>
</evidence>
<evidence type="ECO:0000313" key="13">
    <source>
        <dbReference type="Proteomes" id="UP000245591"/>
    </source>
</evidence>
<feature type="binding site" evidence="10">
    <location>
        <position position="110"/>
    </location>
    <ligand>
        <name>Zn(2+)</name>
        <dbReference type="ChEBI" id="CHEBI:29105"/>
        <label>1</label>
    </ligand>
</feature>
<protein>
    <recommendedName>
        <fullName evidence="3">N-acyl-aliphatic-L-amino acid amidohydrolase</fullName>
        <ecNumber evidence="3">3.5.1.14</ecNumber>
    </recommendedName>
    <alternativeName>
        <fullName evidence="8">N-acyl-L-amino-acid amidohydrolase</fullName>
    </alternativeName>
</protein>
<dbReference type="InterPro" id="IPR036264">
    <property type="entry name" value="Bact_exopeptidase_dim_dom"/>
</dbReference>
<dbReference type="PANTHER" id="PTHR45892">
    <property type="entry name" value="AMINOACYLASE-1"/>
    <property type="match status" value="1"/>
</dbReference>
<dbReference type="PIRSF" id="PIRSF036696">
    <property type="entry name" value="ACY-1"/>
    <property type="match status" value="1"/>
</dbReference>
<dbReference type="AlphaFoldDB" id="A0A2U1J154"/>
<feature type="binding site" evidence="10">
    <location>
        <position position="110"/>
    </location>
    <ligand>
        <name>Zn(2+)</name>
        <dbReference type="ChEBI" id="CHEBI:29105"/>
        <label>2</label>
    </ligand>
</feature>
<keyword evidence="4" id="KW-0963">Cytoplasm</keyword>
<dbReference type="Gene3D" id="3.30.70.360">
    <property type="match status" value="1"/>
</dbReference>
<feature type="binding site" evidence="10">
    <location>
        <position position="145"/>
    </location>
    <ligand>
        <name>Zn(2+)</name>
        <dbReference type="ChEBI" id="CHEBI:29105"/>
        <label>2</label>
    </ligand>
</feature>
<comment type="cofactor">
    <cofactor evidence="10">
        <name>Zn(2+)</name>
        <dbReference type="ChEBI" id="CHEBI:29105"/>
    </cofactor>
    <text evidence="10">Binds 2 Zn(2+) ions per subunit.</text>
</comment>
<dbReference type="Gene3D" id="3.40.630.10">
    <property type="entry name" value="Zn peptidases"/>
    <property type="match status" value="1"/>
</dbReference>
<evidence type="ECO:0000256" key="8">
    <source>
        <dbReference type="ARBA" id="ARBA00029656"/>
    </source>
</evidence>
<comment type="subcellular location">
    <subcellularLocation>
        <location evidence="1">Cytoplasm</location>
    </subcellularLocation>
</comment>
<dbReference type="Proteomes" id="UP000245591">
    <property type="component" value="Unassembled WGS sequence"/>
</dbReference>
<dbReference type="NCBIfam" id="TIGR01880">
    <property type="entry name" value="Ac-peptdase-euk"/>
    <property type="match status" value="1"/>
</dbReference>
<gene>
    <name evidence="12" type="ORF">BB558_005208</name>
</gene>
<dbReference type="SUPFAM" id="SSF53187">
    <property type="entry name" value="Zn-dependent exopeptidases"/>
    <property type="match status" value="1"/>
</dbReference>
<proteinExistence type="inferred from homology"/>
<dbReference type="GO" id="GO:0005737">
    <property type="term" value="C:cytoplasm"/>
    <property type="evidence" value="ECO:0007669"/>
    <property type="project" value="UniProtKB-SubCell"/>
</dbReference>
<dbReference type="EMBL" id="MBFU01000510">
    <property type="protein sequence ID" value="PVZ98778.1"/>
    <property type="molecule type" value="Genomic_DNA"/>
</dbReference>
<dbReference type="Pfam" id="PF01546">
    <property type="entry name" value="Peptidase_M20"/>
    <property type="match status" value="1"/>
</dbReference>
<dbReference type="GO" id="GO:0006520">
    <property type="term" value="P:amino acid metabolic process"/>
    <property type="evidence" value="ECO:0007669"/>
    <property type="project" value="InterPro"/>
</dbReference>
<keyword evidence="7 10" id="KW-0862">Zinc</keyword>
<name>A0A2U1J154_SMIAN</name>
<evidence type="ECO:0000256" key="9">
    <source>
        <dbReference type="PIRSR" id="PIRSR036696-1"/>
    </source>
</evidence>
<accession>A0A2U1J154</accession>
<dbReference type="PROSITE" id="PS00758">
    <property type="entry name" value="ARGE_DAPE_CPG2_1"/>
    <property type="match status" value="1"/>
</dbReference>
<evidence type="ECO:0000256" key="6">
    <source>
        <dbReference type="ARBA" id="ARBA00022801"/>
    </source>
</evidence>
<evidence type="ECO:0000256" key="5">
    <source>
        <dbReference type="ARBA" id="ARBA00022723"/>
    </source>
</evidence>
<dbReference type="Gene3D" id="1.10.150.900">
    <property type="match status" value="1"/>
</dbReference>
<dbReference type="InterPro" id="IPR010159">
    <property type="entry name" value="N-acyl_aa_amidohydrolase"/>
</dbReference>
<keyword evidence="6" id="KW-0378">Hydrolase</keyword>
<evidence type="ECO:0000259" key="11">
    <source>
        <dbReference type="Pfam" id="PF07687"/>
    </source>
</evidence>
<evidence type="ECO:0000256" key="7">
    <source>
        <dbReference type="ARBA" id="ARBA00022833"/>
    </source>
</evidence>
<dbReference type="InterPro" id="IPR052083">
    <property type="entry name" value="Aminoacylase-1_M20A"/>
</dbReference>
<evidence type="ECO:0000313" key="12">
    <source>
        <dbReference type="EMBL" id="PVZ98778.1"/>
    </source>
</evidence>
<dbReference type="GO" id="GO:0046872">
    <property type="term" value="F:metal ion binding"/>
    <property type="evidence" value="ECO:0007669"/>
    <property type="project" value="UniProtKB-KW"/>
</dbReference>
<comment type="caution">
    <text evidence="12">The sequence shown here is derived from an EMBL/GenBank/DDBJ whole genome shotgun (WGS) entry which is preliminary data.</text>
</comment>
<dbReference type="SUPFAM" id="SSF55031">
    <property type="entry name" value="Bacterial exopeptidase dimerisation domain"/>
    <property type="match status" value="1"/>
</dbReference>
<dbReference type="InterPro" id="IPR001261">
    <property type="entry name" value="ArgE/DapE_CS"/>
</dbReference>
<organism evidence="12 13">
    <name type="scientific">Smittium angustum</name>
    <dbReference type="NCBI Taxonomy" id="133377"/>
    <lineage>
        <taxon>Eukaryota</taxon>
        <taxon>Fungi</taxon>
        <taxon>Fungi incertae sedis</taxon>
        <taxon>Zoopagomycota</taxon>
        <taxon>Kickxellomycotina</taxon>
        <taxon>Harpellomycetes</taxon>
        <taxon>Harpellales</taxon>
        <taxon>Legeriomycetaceae</taxon>
        <taxon>Smittium</taxon>
    </lineage>
</organism>
<keyword evidence="13" id="KW-1185">Reference proteome</keyword>
<reference evidence="12 13" key="1">
    <citation type="journal article" date="2018" name="MBio">
        <title>Comparative Genomics Reveals the Core Gene Toolbox for the Fungus-Insect Symbiosis.</title>
        <authorList>
            <person name="Wang Y."/>
            <person name="Stata M."/>
            <person name="Wang W."/>
            <person name="Stajich J.E."/>
            <person name="White M.M."/>
            <person name="Moncalvo J.M."/>
        </authorList>
    </citation>
    <scope>NUCLEOTIDE SEQUENCE [LARGE SCALE GENOMIC DNA]</scope>
    <source>
        <strain evidence="12 13">AUS-126-30</strain>
    </source>
</reference>
<dbReference type="InterPro" id="IPR002933">
    <property type="entry name" value="Peptidase_M20"/>
</dbReference>
<dbReference type="EC" id="3.5.1.14" evidence="3"/>
<feature type="active site" evidence="9">
    <location>
        <position position="75"/>
    </location>
</feature>
<evidence type="ECO:0000256" key="1">
    <source>
        <dbReference type="ARBA" id="ARBA00004496"/>
    </source>
</evidence>
<comment type="similarity">
    <text evidence="2">Belongs to the peptidase M20A family.</text>
</comment>
<dbReference type="Pfam" id="PF07687">
    <property type="entry name" value="M20_dimer"/>
    <property type="match status" value="1"/>
</dbReference>
<feature type="binding site" evidence="10">
    <location>
        <position position="172"/>
    </location>
    <ligand>
        <name>Zn(2+)</name>
        <dbReference type="ChEBI" id="CHEBI:29105"/>
        <label>1</label>
    </ligand>
</feature>
<feature type="active site" description="Proton acceptor" evidence="9">
    <location>
        <position position="144"/>
    </location>
</feature>
<sequence>MVPDSVKRFQEYLRIKSVHPTPDYWGCVDFLVGQAKEIGLEHKVVECVKDKPVVILTLPGTNPSLKSILLNSHTDVVPVYEEHWNYPPFGAERVLQENGDHRIYARGAQDMKVTGSMYLEALREIKNSGKQLVRNVHAMFVPEEELGGKLGMAQFIKSDEFKALNGGFGLDEGALSFNEYTFYFTRERTVCWTKYTVHGNVGHGSQLIKDTAVEKLLPIMNTMADFRKQQVDGLNAMEGNPLINQGHFTSVNMTMIEGGQQPNVIPATYSLVVDMHISADLDANENFKWQETLAAEHGADLEFINRVTSNVSTVLDDTNPFMNAFKTVCKRQNRIALEAIMPAATDAQYVRNAGIPAIGVNPMRNHPPLVHDHNEYVNESEFLEGIPFYVDMIQELANITE</sequence>
<evidence type="ECO:0000256" key="2">
    <source>
        <dbReference type="ARBA" id="ARBA00006247"/>
    </source>
</evidence>
<feature type="binding site" evidence="10">
    <location>
        <position position="73"/>
    </location>
    <ligand>
        <name>Zn(2+)</name>
        <dbReference type="ChEBI" id="CHEBI:29105"/>
        <label>1</label>
    </ligand>
</feature>
<keyword evidence="5 10" id="KW-0479">Metal-binding</keyword>
<dbReference type="GO" id="GO:0004046">
    <property type="term" value="F:aminoacylase activity"/>
    <property type="evidence" value="ECO:0007669"/>
    <property type="project" value="UniProtKB-EC"/>
</dbReference>